<dbReference type="CDD" id="cd00130">
    <property type="entry name" value="PAS"/>
    <property type="match status" value="1"/>
</dbReference>
<dbReference type="InterPro" id="IPR036890">
    <property type="entry name" value="HATPase_C_sf"/>
</dbReference>
<dbReference type="EC" id="2.7.13.3" evidence="3"/>
<evidence type="ECO:0000259" key="9">
    <source>
        <dbReference type="PROSITE" id="PS50112"/>
    </source>
</evidence>
<feature type="domain" description="PAC" evidence="10">
    <location>
        <begin position="85"/>
        <end position="137"/>
    </location>
</feature>
<comment type="caution">
    <text evidence="11">The sequence shown here is derived from an EMBL/GenBank/DDBJ whole genome shotgun (WGS) entry which is preliminary data.</text>
</comment>
<dbReference type="Pfam" id="PF08448">
    <property type="entry name" value="PAS_4"/>
    <property type="match status" value="1"/>
</dbReference>
<proteinExistence type="predicted"/>
<dbReference type="Pfam" id="PF02518">
    <property type="entry name" value="HATPase_c"/>
    <property type="match status" value="1"/>
</dbReference>
<dbReference type="InterPro" id="IPR036097">
    <property type="entry name" value="HisK_dim/P_sf"/>
</dbReference>
<comment type="subcellular location">
    <subcellularLocation>
        <location evidence="2">Cell membrane</location>
    </subcellularLocation>
</comment>
<dbReference type="PROSITE" id="PS50113">
    <property type="entry name" value="PAC"/>
    <property type="match status" value="1"/>
</dbReference>
<organism evidence="11 12">
    <name type="scientific">Nocardioides flavus</name>
    <name type="common">ex Wang et al. 2016</name>
    <dbReference type="NCBI Taxonomy" id="2058780"/>
    <lineage>
        <taxon>Bacteria</taxon>
        <taxon>Bacillati</taxon>
        <taxon>Actinomycetota</taxon>
        <taxon>Actinomycetes</taxon>
        <taxon>Propionibacteriales</taxon>
        <taxon>Nocardioidaceae</taxon>
        <taxon>Nocardioides</taxon>
    </lineage>
</organism>
<dbReference type="PANTHER" id="PTHR43711:SF1">
    <property type="entry name" value="HISTIDINE KINASE 1"/>
    <property type="match status" value="1"/>
</dbReference>
<dbReference type="SUPFAM" id="SSF55785">
    <property type="entry name" value="PYP-like sensor domain (PAS domain)"/>
    <property type="match status" value="1"/>
</dbReference>
<dbReference type="CDD" id="cd00075">
    <property type="entry name" value="HATPase"/>
    <property type="match status" value="1"/>
</dbReference>
<dbReference type="PROSITE" id="PS50109">
    <property type="entry name" value="HIS_KIN"/>
    <property type="match status" value="1"/>
</dbReference>
<feature type="domain" description="Histidine kinase" evidence="8">
    <location>
        <begin position="155"/>
        <end position="372"/>
    </location>
</feature>
<dbReference type="PROSITE" id="PS50112">
    <property type="entry name" value="PAS"/>
    <property type="match status" value="1"/>
</dbReference>
<evidence type="ECO:0000256" key="1">
    <source>
        <dbReference type="ARBA" id="ARBA00000085"/>
    </source>
</evidence>
<dbReference type="InterPro" id="IPR003594">
    <property type="entry name" value="HATPase_dom"/>
</dbReference>
<evidence type="ECO:0000313" key="11">
    <source>
        <dbReference type="EMBL" id="GHE14980.1"/>
    </source>
</evidence>
<reference evidence="12" key="1">
    <citation type="journal article" date="2019" name="Int. J. Syst. Evol. Microbiol.">
        <title>The Global Catalogue of Microorganisms (GCM) 10K type strain sequencing project: providing services to taxonomists for standard genome sequencing and annotation.</title>
        <authorList>
            <consortium name="The Broad Institute Genomics Platform"/>
            <consortium name="The Broad Institute Genome Sequencing Center for Infectious Disease"/>
            <person name="Wu L."/>
            <person name="Ma J."/>
        </authorList>
    </citation>
    <scope>NUCLEOTIDE SEQUENCE [LARGE SCALE GENOMIC DNA]</scope>
    <source>
        <strain evidence="12">CGMCC 1.12791</strain>
    </source>
</reference>
<keyword evidence="5" id="KW-0808">Transferase</keyword>
<evidence type="ECO:0000313" key="12">
    <source>
        <dbReference type="Proteomes" id="UP000597341"/>
    </source>
</evidence>
<accession>A0ABQ3HHZ2</accession>
<evidence type="ECO:0000256" key="3">
    <source>
        <dbReference type="ARBA" id="ARBA00012438"/>
    </source>
</evidence>
<sequence>MVAELVPAQGTDDLWRLTMEHSPVGMALVSPSGHVLTANIALCDMLGHDPDVLATLAVEDLTHPDDRADERRLVSRALAGEIDSYRTTRRFVRSDGVVVMGDLSVTLLRDPCGAPIHFISQVADLTERHAFVERLDAAEAAAEAERRTADEFVATVSHELRTPLAAALAHLELLDDSVGVGAEGHRQVVAARRNLRRLSHLVADLLLATRMSSGAVVDRYRVDVARLLAEAVDTAGLDAEVAGVRLESRHPASLVVVADGLRLRQVVDNLLDNAIAYSRAGGVVTVELSEVGDEGDSGLELVVADGGVGIEADDLDEVFGRFFRGANARRLHVPGTGLGLTVVRTIVEAHGGQVAIDSAPGHGTTVRVSIPR</sequence>
<dbReference type="PANTHER" id="PTHR43711">
    <property type="entry name" value="TWO-COMPONENT HISTIDINE KINASE"/>
    <property type="match status" value="1"/>
</dbReference>
<evidence type="ECO:0000256" key="7">
    <source>
        <dbReference type="ARBA" id="ARBA00023012"/>
    </source>
</evidence>
<evidence type="ECO:0000256" key="4">
    <source>
        <dbReference type="ARBA" id="ARBA00022553"/>
    </source>
</evidence>
<keyword evidence="4" id="KW-0597">Phosphoprotein</keyword>
<dbReference type="Gene3D" id="3.30.450.20">
    <property type="entry name" value="PAS domain"/>
    <property type="match status" value="1"/>
</dbReference>
<gene>
    <name evidence="11" type="ORF">GCM10011376_01050</name>
</gene>
<dbReference type="SMART" id="SM00387">
    <property type="entry name" value="HATPase_c"/>
    <property type="match status" value="1"/>
</dbReference>
<dbReference type="InterPro" id="IPR000700">
    <property type="entry name" value="PAS-assoc_C"/>
</dbReference>
<protein>
    <recommendedName>
        <fullName evidence="3">histidine kinase</fullName>
        <ecNumber evidence="3">2.7.13.3</ecNumber>
    </recommendedName>
</protein>
<dbReference type="InterPro" id="IPR005467">
    <property type="entry name" value="His_kinase_dom"/>
</dbReference>
<dbReference type="InterPro" id="IPR035965">
    <property type="entry name" value="PAS-like_dom_sf"/>
</dbReference>
<dbReference type="Pfam" id="PF00512">
    <property type="entry name" value="HisKA"/>
    <property type="match status" value="1"/>
</dbReference>
<keyword evidence="12" id="KW-1185">Reference proteome</keyword>
<feature type="domain" description="PAS" evidence="9">
    <location>
        <begin position="11"/>
        <end position="81"/>
    </location>
</feature>
<keyword evidence="6" id="KW-0418">Kinase</keyword>
<comment type="catalytic activity">
    <reaction evidence="1">
        <text>ATP + protein L-histidine = ADP + protein N-phospho-L-histidine.</text>
        <dbReference type="EC" id="2.7.13.3"/>
    </reaction>
</comment>
<dbReference type="Proteomes" id="UP000597341">
    <property type="component" value="Unassembled WGS sequence"/>
</dbReference>
<dbReference type="InterPro" id="IPR013656">
    <property type="entry name" value="PAS_4"/>
</dbReference>
<dbReference type="EMBL" id="BNAD01000001">
    <property type="protein sequence ID" value="GHE14980.1"/>
    <property type="molecule type" value="Genomic_DNA"/>
</dbReference>
<dbReference type="CDD" id="cd00082">
    <property type="entry name" value="HisKA"/>
    <property type="match status" value="1"/>
</dbReference>
<dbReference type="NCBIfam" id="TIGR00229">
    <property type="entry name" value="sensory_box"/>
    <property type="match status" value="1"/>
</dbReference>
<evidence type="ECO:0000259" key="8">
    <source>
        <dbReference type="PROSITE" id="PS50109"/>
    </source>
</evidence>
<dbReference type="InterPro" id="IPR003661">
    <property type="entry name" value="HisK_dim/P_dom"/>
</dbReference>
<dbReference type="RefSeq" id="WP_191277415.1">
    <property type="nucleotide sequence ID" value="NZ_BNAD01000001.1"/>
</dbReference>
<dbReference type="InterPro" id="IPR004358">
    <property type="entry name" value="Sig_transdc_His_kin-like_C"/>
</dbReference>
<evidence type="ECO:0000256" key="2">
    <source>
        <dbReference type="ARBA" id="ARBA00004236"/>
    </source>
</evidence>
<keyword evidence="7" id="KW-0902">Two-component regulatory system</keyword>
<dbReference type="SMART" id="SM00388">
    <property type="entry name" value="HisKA"/>
    <property type="match status" value="1"/>
</dbReference>
<dbReference type="SUPFAM" id="SSF47384">
    <property type="entry name" value="Homodimeric domain of signal transducing histidine kinase"/>
    <property type="match status" value="1"/>
</dbReference>
<evidence type="ECO:0000256" key="6">
    <source>
        <dbReference type="ARBA" id="ARBA00022777"/>
    </source>
</evidence>
<dbReference type="Gene3D" id="3.30.565.10">
    <property type="entry name" value="Histidine kinase-like ATPase, C-terminal domain"/>
    <property type="match status" value="1"/>
</dbReference>
<dbReference type="SUPFAM" id="SSF55874">
    <property type="entry name" value="ATPase domain of HSP90 chaperone/DNA topoisomerase II/histidine kinase"/>
    <property type="match status" value="1"/>
</dbReference>
<dbReference type="InterPro" id="IPR000014">
    <property type="entry name" value="PAS"/>
</dbReference>
<evidence type="ECO:0000256" key="5">
    <source>
        <dbReference type="ARBA" id="ARBA00022679"/>
    </source>
</evidence>
<evidence type="ECO:0000259" key="10">
    <source>
        <dbReference type="PROSITE" id="PS50113"/>
    </source>
</evidence>
<name>A0ABQ3HHZ2_9ACTN</name>
<dbReference type="PRINTS" id="PR00344">
    <property type="entry name" value="BCTRLSENSOR"/>
</dbReference>
<dbReference type="InterPro" id="IPR050736">
    <property type="entry name" value="Sensor_HK_Regulatory"/>
</dbReference>
<dbReference type="SMART" id="SM00091">
    <property type="entry name" value="PAS"/>
    <property type="match status" value="1"/>
</dbReference>
<dbReference type="Gene3D" id="1.10.287.130">
    <property type="match status" value="1"/>
</dbReference>